<gene>
    <name evidence="1" type="ORF">ACCO45_010081</name>
</gene>
<organism evidence="1 2">
    <name type="scientific">Purpureocillium lilacinum</name>
    <name type="common">Paecilomyces lilacinus</name>
    <dbReference type="NCBI Taxonomy" id="33203"/>
    <lineage>
        <taxon>Eukaryota</taxon>
        <taxon>Fungi</taxon>
        <taxon>Dikarya</taxon>
        <taxon>Ascomycota</taxon>
        <taxon>Pezizomycotina</taxon>
        <taxon>Sordariomycetes</taxon>
        <taxon>Hypocreomycetidae</taxon>
        <taxon>Hypocreales</taxon>
        <taxon>Ophiocordycipitaceae</taxon>
        <taxon>Purpureocillium</taxon>
    </lineage>
</organism>
<evidence type="ECO:0000313" key="2">
    <source>
        <dbReference type="Proteomes" id="UP001638806"/>
    </source>
</evidence>
<sequence length="494" mass="54071">MAATTHSAGNPAPDFDETEKQGIDLYGSASTLDPTVVKRLKLKADLILLPLLTLAYLFKLRSSLDRSSVSNAHTAGLEEDLGLIGNQFNQVLTFYQIPFIVLGPAVTLLTKWLGARWTIPGMLLVFGCASLASGFSKSFRDIVICRVFVGAFESGFLASVIYYLSIWYTRAELATRIGIFYAALVSSSAFGGLLAYAVFHIKSGAYPSWAYLFFLEGGLTVVWSFVLFALLPFGVNSAWFLTEEEKATACARLEQDSVTTLEGGFSWREALGEFRTAHGYIRVLLGFTSGVITTSNANFLAMIVKRLQFSVIKTNLYTVAPALTGAVLLICWCRSSDHFRERGGHITASTAVSLTGYIILLTINTSNTAVLYFAMFLCTIGAYPTDIIGSAWTVVNIPNLNARAMMSGLYTSIGNCGGILSSNIYRSNEAPRYVTSLTTNVSMCAVVISGNLAYSLWMRWENRRRDRRQGGGVMGDYSTEGVTSTRDPRFRFQA</sequence>
<keyword evidence="2" id="KW-1185">Reference proteome</keyword>
<proteinExistence type="predicted"/>
<accession>A0ACC4DGS9</accession>
<reference evidence="1" key="1">
    <citation type="submission" date="2024-12" db="EMBL/GenBank/DDBJ databases">
        <title>Comparative genomics and development of molecular markers within Purpureocillium lilacinum and among Purpureocillium species.</title>
        <authorList>
            <person name="Yeh Z.-Y."/>
            <person name="Ni N.-T."/>
            <person name="Lo P.-H."/>
            <person name="Mushyakhwo K."/>
            <person name="Lin C.-F."/>
            <person name="Nai Y.-S."/>
        </authorList>
    </citation>
    <scope>NUCLEOTIDE SEQUENCE</scope>
    <source>
        <strain evidence="1">NCHU-NPUST-175</strain>
    </source>
</reference>
<protein>
    <submittedName>
        <fullName evidence="1">Uncharacterized protein</fullName>
    </submittedName>
</protein>
<name>A0ACC4DGS9_PURLI</name>
<dbReference type="EMBL" id="JBGNUJ010000010">
    <property type="protein sequence ID" value="KAL3954518.1"/>
    <property type="molecule type" value="Genomic_DNA"/>
</dbReference>
<evidence type="ECO:0000313" key="1">
    <source>
        <dbReference type="EMBL" id="KAL3954518.1"/>
    </source>
</evidence>
<dbReference type="Proteomes" id="UP001638806">
    <property type="component" value="Unassembled WGS sequence"/>
</dbReference>
<comment type="caution">
    <text evidence="1">The sequence shown here is derived from an EMBL/GenBank/DDBJ whole genome shotgun (WGS) entry which is preliminary data.</text>
</comment>